<dbReference type="Proteomes" id="UP000027190">
    <property type="component" value="Unassembled WGS sequence"/>
</dbReference>
<feature type="domain" description="Dienelactone hydrolase" evidence="1">
    <location>
        <begin position="15"/>
        <end position="232"/>
    </location>
</feature>
<dbReference type="PANTHER" id="PTHR22946">
    <property type="entry name" value="DIENELACTONE HYDROLASE DOMAIN-CONTAINING PROTEIN-RELATED"/>
    <property type="match status" value="1"/>
</dbReference>
<dbReference type="STRING" id="1280947.HY30_08875"/>
<evidence type="ECO:0000313" key="3">
    <source>
        <dbReference type="Proteomes" id="UP000027190"/>
    </source>
</evidence>
<gene>
    <name evidence="2" type="ORF">HY30_08875</name>
</gene>
<dbReference type="Gene3D" id="3.40.50.1820">
    <property type="entry name" value="alpha/beta hydrolase"/>
    <property type="match status" value="1"/>
</dbReference>
<proteinExistence type="predicted"/>
<name>A0A062U4K8_9PROT</name>
<dbReference type="InterPro" id="IPR002925">
    <property type="entry name" value="Dienelactn_hydro"/>
</dbReference>
<dbReference type="InterPro" id="IPR050261">
    <property type="entry name" value="FrsA_esterase"/>
</dbReference>
<evidence type="ECO:0000313" key="2">
    <source>
        <dbReference type="EMBL" id="KCZ55266.1"/>
    </source>
</evidence>
<dbReference type="InterPro" id="IPR029058">
    <property type="entry name" value="AB_hydrolase_fold"/>
</dbReference>
<dbReference type="PATRIC" id="fig|1280947.3.peg.3210"/>
<dbReference type="GO" id="GO:0016787">
    <property type="term" value="F:hydrolase activity"/>
    <property type="evidence" value="ECO:0007669"/>
    <property type="project" value="InterPro"/>
</dbReference>
<dbReference type="PANTHER" id="PTHR22946:SF0">
    <property type="entry name" value="DIENELACTONE HYDROLASE DOMAIN-CONTAINING PROTEIN"/>
    <property type="match status" value="1"/>
</dbReference>
<dbReference type="AlphaFoldDB" id="A0A062U4K8"/>
<dbReference type="OrthoDB" id="9787933at2"/>
<evidence type="ECO:0000259" key="1">
    <source>
        <dbReference type="Pfam" id="PF01738"/>
    </source>
</evidence>
<sequence>MSAVDYSIDGKPYEGFFLKPAGKSNVPVVVIAHAWAGLAENERQKAQLVVDKLGYAAFAMDVYGKGKRGTTIEENQALMNPLAGNRAELQKRLAGGLAAAKQQEGVDASKAAAIGYCFGGLSVLDMARAGMDVLGVCSFHGLLGAPDNISSPKISAKVLIEHGWQDPMAKPDDVLAIAKEMTEAGADWQLHAHGNSMHAFTTQGANNPDMGTVYNADADRRSFEHLEDFLAELF</sequence>
<dbReference type="eggNOG" id="COG0412">
    <property type="taxonomic scope" value="Bacteria"/>
</dbReference>
<dbReference type="EMBL" id="AWFG01000063">
    <property type="protein sequence ID" value="KCZ55266.1"/>
    <property type="molecule type" value="Genomic_DNA"/>
</dbReference>
<dbReference type="Pfam" id="PF01738">
    <property type="entry name" value="DLH"/>
    <property type="match status" value="1"/>
</dbReference>
<accession>A0A062U4K8</accession>
<keyword evidence="3" id="KW-1185">Reference proteome</keyword>
<organism evidence="2 3">
    <name type="scientific">Hyphomonas chukchiensis</name>
    <dbReference type="NCBI Taxonomy" id="1280947"/>
    <lineage>
        <taxon>Bacteria</taxon>
        <taxon>Pseudomonadati</taxon>
        <taxon>Pseudomonadota</taxon>
        <taxon>Alphaproteobacteria</taxon>
        <taxon>Hyphomonadales</taxon>
        <taxon>Hyphomonadaceae</taxon>
        <taxon>Hyphomonas</taxon>
    </lineage>
</organism>
<dbReference type="SUPFAM" id="SSF53474">
    <property type="entry name" value="alpha/beta-Hydrolases"/>
    <property type="match status" value="1"/>
</dbReference>
<protein>
    <recommendedName>
        <fullName evidence="1">Dienelactone hydrolase domain-containing protein</fullName>
    </recommendedName>
</protein>
<reference evidence="2 3" key="1">
    <citation type="journal article" date="2014" name="Antonie Van Leeuwenhoek">
        <title>Hyphomonas beringensis sp. nov. and Hyphomonas chukchiensis sp. nov., isolated from surface seawater of the Bering Sea and Chukchi Sea.</title>
        <authorList>
            <person name="Li C."/>
            <person name="Lai Q."/>
            <person name="Li G."/>
            <person name="Dong C."/>
            <person name="Wang J."/>
            <person name="Liao Y."/>
            <person name="Shao Z."/>
        </authorList>
    </citation>
    <scope>NUCLEOTIDE SEQUENCE [LARGE SCALE GENOMIC DNA]</scope>
    <source>
        <strain evidence="2 3">BH-BN04-4</strain>
    </source>
</reference>
<comment type="caution">
    <text evidence="2">The sequence shown here is derived from an EMBL/GenBank/DDBJ whole genome shotgun (WGS) entry which is preliminary data.</text>
</comment>
<dbReference type="RefSeq" id="WP_034743106.1">
    <property type="nucleotide sequence ID" value="NZ_AWFG01000063.1"/>
</dbReference>